<evidence type="ECO:0000313" key="3">
    <source>
        <dbReference type="EMBL" id="SVD37157.1"/>
    </source>
</evidence>
<evidence type="ECO:0000259" key="2">
    <source>
        <dbReference type="Pfam" id="PF00561"/>
    </source>
</evidence>
<proteinExistence type="predicted"/>
<dbReference type="PRINTS" id="PR00412">
    <property type="entry name" value="EPOXHYDRLASE"/>
</dbReference>
<dbReference type="GO" id="GO:0016787">
    <property type="term" value="F:hydrolase activity"/>
    <property type="evidence" value="ECO:0007669"/>
    <property type="project" value="UniProtKB-KW"/>
</dbReference>
<feature type="domain" description="AB hydrolase-1" evidence="2">
    <location>
        <begin position="27"/>
        <end position="125"/>
    </location>
</feature>
<evidence type="ECO:0000256" key="1">
    <source>
        <dbReference type="ARBA" id="ARBA00022801"/>
    </source>
</evidence>
<sequence>MAHPAFTHHFANLTDLKMHYVTCGEGPALVLLHGFPQTWYEWRHIMPALSQHYRVIAPDLRGLGDSTRPFAGYDKHTVAGDIWQLVHGHLGYQQFFLVGHDWGGPTAFSLAAQHRDAVEKLCILDVAIPGDGSPDISQG</sequence>
<gene>
    <name evidence="3" type="ORF">METZ01_LOCUS390011</name>
</gene>
<keyword evidence="1" id="KW-0378">Hydrolase</keyword>
<dbReference type="EMBL" id="UINC01146438">
    <property type="protein sequence ID" value="SVD37157.1"/>
    <property type="molecule type" value="Genomic_DNA"/>
</dbReference>
<dbReference type="InterPro" id="IPR000639">
    <property type="entry name" value="Epox_hydrolase-like"/>
</dbReference>
<dbReference type="Gene3D" id="3.40.50.1820">
    <property type="entry name" value="alpha/beta hydrolase"/>
    <property type="match status" value="1"/>
</dbReference>
<dbReference type="AlphaFoldDB" id="A0A382USN6"/>
<name>A0A382USN6_9ZZZZ</name>
<dbReference type="PANTHER" id="PTHR43329">
    <property type="entry name" value="EPOXIDE HYDROLASE"/>
    <property type="match status" value="1"/>
</dbReference>
<dbReference type="PRINTS" id="PR00111">
    <property type="entry name" value="ABHYDROLASE"/>
</dbReference>
<protein>
    <recommendedName>
        <fullName evidence="2">AB hydrolase-1 domain-containing protein</fullName>
    </recommendedName>
</protein>
<reference evidence="3" key="1">
    <citation type="submission" date="2018-05" db="EMBL/GenBank/DDBJ databases">
        <authorList>
            <person name="Lanie J.A."/>
            <person name="Ng W.-L."/>
            <person name="Kazmierczak K.M."/>
            <person name="Andrzejewski T.M."/>
            <person name="Davidsen T.M."/>
            <person name="Wayne K.J."/>
            <person name="Tettelin H."/>
            <person name="Glass J.I."/>
            <person name="Rusch D."/>
            <person name="Podicherti R."/>
            <person name="Tsui H.-C.T."/>
            <person name="Winkler M.E."/>
        </authorList>
    </citation>
    <scope>NUCLEOTIDE SEQUENCE</scope>
</reference>
<dbReference type="SUPFAM" id="SSF53474">
    <property type="entry name" value="alpha/beta-Hydrolases"/>
    <property type="match status" value="1"/>
</dbReference>
<dbReference type="InterPro" id="IPR000073">
    <property type="entry name" value="AB_hydrolase_1"/>
</dbReference>
<accession>A0A382USN6</accession>
<feature type="non-terminal residue" evidence="3">
    <location>
        <position position="139"/>
    </location>
</feature>
<dbReference type="Pfam" id="PF00561">
    <property type="entry name" value="Abhydrolase_1"/>
    <property type="match status" value="1"/>
</dbReference>
<dbReference type="InterPro" id="IPR029058">
    <property type="entry name" value="AB_hydrolase_fold"/>
</dbReference>
<organism evidence="3">
    <name type="scientific">marine metagenome</name>
    <dbReference type="NCBI Taxonomy" id="408172"/>
    <lineage>
        <taxon>unclassified sequences</taxon>
        <taxon>metagenomes</taxon>
        <taxon>ecological metagenomes</taxon>
    </lineage>
</organism>